<accession>A0A9P1I3S2</accession>
<dbReference type="Gene3D" id="2.30.30.30">
    <property type="match status" value="1"/>
</dbReference>
<comment type="caution">
    <text evidence="2">The sequence shown here is derived from an EMBL/GenBank/DDBJ whole genome shotgun (WGS) entry which is preliminary data.</text>
</comment>
<dbReference type="AlphaFoldDB" id="A0A9P1I3S2"/>
<feature type="compositionally biased region" description="Acidic residues" evidence="1">
    <location>
        <begin position="133"/>
        <end position="142"/>
    </location>
</feature>
<dbReference type="InterPro" id="IPR014722">
    <property type="entry name" value="Rib_uL2_dom2"/>
</dbReference>
<evidence type="ECO:0000313" key="2">
    <source>
        <dbReference type="EMBL" id="CAI5437667.1"/>
    </source>
</evidence>
<keyword evidence="3" id="KW-1185">Reference proteome</keyword>
<reference evidence="2" key="1">
    <citation type="submission" date="2022-11" db="EMBL/GenBank/DDBJ databases">
        <authorList>
            <person name="Kikuchi T."/>
        </authorList>
    </citation>
    <scope>NUCLEOTIDE SEQUENCE</scope>
    <source>
        <strain evidence="2">PS1010</strain>
    </source>
</reference>
<evidence type="ECO:0000256" key="1">
    <source>
        <dbReference type="SAM" id="MobiDB-lite"/>
    </source>
</evidence>
<evidence type="ECO:0000313" key="3">
    <source>
        <dbReference type="Proteomes" id="UP001152747"/>
    </source>
</evidence>
<name>A0A9P1I3S2_9PELO</name>
<protein>
    <submittedName>
        <fullName evidence="2">Uncharacterized protein</fullName>
    </submittedName>
</protein>
<gene>
    <name evidence="2" type="ORF">CAMP_LOCUS304</name>
</gene>
<sequence length="174" mass="20185">MADDEEKEQGYDVVQNFKPVDTENSFKFDDSIEVIDGEWMNLRGIGLTMEDQNVVMVLFQDGMTEVTINASQLQKSPNTEDRTDEEIDRKYEKEEAEIVKKEMESAKKGKCLRQKKKLECFENEFESQRNDGDNDADDLEIDDISRNGTLPPTKDSTLWIVKCRKGQEKLTRFL</sequence>
<dbReference type="EMBL" id="CANHGI010000001">
    <property type="protein sequence ID" value="CAI5437667.1"/>
    <property type="molecule type" value="Genomic_DNA"/>
</dbReference>
<proteinExistence type="predicted"/>
<organism evidence="2 3">
    <name type="scientific">Caenorhabditis angaria</name>
    <dbReference type="NCBI Taxonomy" id="860376"/>
    <lineage>
        <taxon>Eukaryota</taxon>
        <taxon>Metazoa</taxon>
        <taxon>Ecdysozoa</taxon>
        <taxon>Nematoda</taxon>
        <taxon>Chromadorea</taxon>
        <taxon>Rhabditida</taxon>
        <taxon>Rhabditina</taxon>
        <taxon>Rhabditomorpha</taxon>
        <taxon>Rhabditoidea</taxon>
        <taxon>Rhabditidae</taxon>
        <taxon>Peloderinae</taxon>
        <taxon>Caenorhabditis</taxon>
    </lineage>
</organism>
<dbReference type="Proteomes" id="UP001152747">
    <property type="component" value="Unassembled WGS sequence"/>
</dbReference>
<feature type="region of interest" description="Disordered" evidence="1">
    <location>
        <begin position="124"/>
        <end position="154"/>
    </location>
</feature>